<comment type="caution">
    <text evidence="2">The sequence shown here is derived from an EMBL/GenBank/DDBJ whole genome shotgun (WGS) entry which is preliminary data.</text>
</comment>
<organism evidence="2 3">
    <name type="scientific">Pocillopora meandrina</name>
    <dbReference type="NCBI Taxonomy" id="46732"/>
    <lineage>
        <taxon>Eukaryota</taxon>
        <taxon>Metazoa</taxon>
        <taxon>Cnidaria</taxon>
        <taxon>Anthozoa</taxon>
        <taxon>Hexacorallia</taxon>
        <taxon>Scleractinia</taxon>
        <taxon>Astrocoeniina</taxon>
        <taxon>Pocilloporidae</taxon>
        <taxon>Pocillopora</taxon>
    </lineage>
</organism>
<keyword evidence="1" id="KW-1133">Transmembrane helix</keyword>
<keyword evidence="1" id="KW-0472">Membrane</keyword>
<reference evidence="2 3" key="1">
    <citation type="submission" date="2022-05" db="EMBL/GenBank/DDBJ databases">
        <authorList>
            <consortium name="Genoscope - CEA"/>
            <person name="William W."/>
        </authorList>
    </citation>
    <scope>NUCLEOTIDE SEQUENCE [LARGE SCALE GENOMIC DNA]</scope>
</reference>
<gene>
    <name evidence="2" type="ORF">PMEA_00013653</name>
</gene>
<keyword evidence="1" id="KW-0812">Transmembrane</keyword>
<sequence length="217" mass="23970">MAVLVKTCCCGCSLRTGVMILGIFGLIVSAYSIYQQSHDIKVYKLLEKNVDEFSQNSPSSKSKKLFLVISLLVNLLLLGSSCSGDSRLAFPWLGWSMFELFFNFGLIAFFIIVIRGIYFIVVVYSYIEDLGRDPIPPGNIEQAEPPLGMSTAQFPLNVIYPSGTSSTFSSSFDRRQPKSSGSNDYSAGQFIGFPRSLVLSHNLARFELASDANVREV</sequence>
<dbReference type="Proteomes" id="UP001159428">
    <property type="component" value="Unassembled WGS sequence"/>
</dbReference>
<feature type="transmembrane region" description="Helical" evidence="1">
    <location>
        <begin position="14"/>
        <end position="34"/>
    </location>
</feature>
<proteinExistence type="predicted"/>
<feature type="transmembrane region" description="Helical" evidence="1">
    <location>
        <begin position="101"/>
        <end position="127"/>
    </location>
</feature>
<dbReference type="AlphaFoldDB" id="A0AAU9WXK7"/>
<dbReference type="EMBL" id="CALNXJ010000024">
    <property type="protein sequence ID" value="CAH3129747.1"/>
    <property type="molecule type" value="Genomic_DNA"/>
</dbReference>
<accession>A0AAU9WXK7</accession>
<evidence type="ECO:0000256" key="1">
    <source>
        <dbReference type="SAM" id="Phobius"/>
    </source>
</evidence>
<name>A0AAU9WXK7_9CNID</name>
<keyword evidence="3" id="KW-1185">Reference proteome</keyword>
<protein>
    <submittedName>
        <fullName evidence="2">Uncharacterized protein</fullName>
    </submittedName>
</protein>
<evidence type="ECO:0000313" key="3">
    <source>
        <dbReference type="Proteomes" id="UP001159428"/>
    </source>
</evidence>
<evidence type="ECO:0000313" key="2">
    <source>
        <dbReference type="EMBL" id="CAH3129747.1"/>
    </source>
</evidence>